<protein>
    <recommendedName>
        <fullName evidence="6">XLF-like N-terminal domain-containing protein</fullName>
    </recommendedName>
</protein>
<keyword evidence="2" id="KW-0227">DNA damage</keyword>
<organism evidence="7 8">
    <name type="scientific">Rhodotorula taiwanensis</name>
    <dbReference type="NCBI Taxonomy" id="741276"/>
    <lineage>
        <taxon>Eukaryota</taxon>
        <taxon>Fungi</taxon>
        <taxon>Dikarya</taxon>
        <taxon>Basidiomycota</taxon>
        <taxon>Pucciniomycotina</taxon>
        <taxon>Microbotryomycetes</taxon>
        <taxon>Sporidiobolales</taxon>
        <taxon>Sporidiobolaceae</taxon>
        <taxon>Rhodotorula</taxon>
    </lineage>
</organism>
<accession>A0A2S5BJ94</accession>
<dbReference type="AlphaFoldDB" id="A0A2S5BJ94"/>
<proteinExistence type="predicted"/>
<evidence type="ECO:0000256" key="5">
    <source>
        <dbReference type="SAM" id="MobiDB-lite"/>
    </source>
</evidence>
<feature type="compositionally biased region" description="Basic and acidic residues" evidence="5">
    <location>
        <begin position="383"/>
        <end position="407"/>
    </location>
</feature>
<feature type="domain" description="XLF-like N-terminal" evidence="6">
    <location>
        <begin position="14"/>
        <end position="65"/>
    </location>
</feature>
<dbReference type="EMBL" id="PJQD01000001">
    <property type="protein sequence ID" value="POY76828.1"/>
    <property type="molecule type" value="Genomic_DNA"/>
</dbReference>
<evidence type="ECO:0000256" key="3">
    <source>
        <dbReference type="ARBA" id="ARBA00023204"/>
    </source>
</evidence>
<feature type="compositionally biased region" description="Low complexity" evidence="5">
    <location>
        <begin position="414"/>
        <end position="425"/>
    </location>
</feature>
<comment type="caution">
    <text evidence="7">The sequence shown here is derived from an EMBL/GenBank/DDBJ whole genome shotgun (WGS) entry which is preliminary data.</text>
</comment>
<comment type="subcellular location">
    <subcellularLocation>
        <location evidence="1">Nucleus</location>
    </subcellularLocation>
</comment>
<feature type="compositionally biased region" description="Polar residues" evidence="5">
    <location>
        <begin position="228"/>
        <end position="238"/>
    </location>
</feature>
<feature type="compositionally biased region" description="Basic and acidic residues" evidence="5">
    <location>
        <begin position="327"/>
        <end position="339"/>
    </location>
</feature>
<evidence type="ECO:0000313" key="7">
    <source>
        <dbReference type="EMBL" id="POY76828.1"/>
    </source>
</evidence>
<keyword evidence="8" id="KW-1185">Reference proteome</keyword>
<dbReference type="Pfam" id="PF09302">
    <property type="entry name" value="XLF"/>
    <property type="match status" value="1"/>
</dbReference>
<dbReference type="GO" id="GO:0005634">
    <property type="term" value="C:nucleus"/>
    <property type="evidence" value="ECO:0007669"/>
    <property type="project" value="UniProtKB-SubCell"/>
</dbReference>
<gene>
    <name evidence="7" type="ORF">BMF94_0080</name>
</gene>
<evidence type="ECO:0000256" key="1">
    <source>
        <dbReference type="ARBA" id="ARBA00004123"/>
    </source>
</evidence>
<dbReference type="Gene3D" id="2.170.210.10">
    <property type="entry name" value="DNA double-strand break repair and VJ recombination XRCC4, N-terminal"/>
    <property type="match status" value="1"/>
</dbReference>
<dbReference type="InterPro" id="IPR015381">
    <property type="entry name" value="XLF-like_N"/>
</dbReference>
<evidence type="ECO:0000256" key="2">
    <source>
        <dbReference type="ARBA" id="ARBA00022763"/>
    </source>
</evidence>
<name>A0A2S5BJ94_9BASI</name>
<dbReference type="OrthoDB" id="10021397at2759"/>
<feature type="compositionally biased region" description="Basic and acidic residues" evidence="5">
    <location>
        <begin position="286"/>
        <end position="301"/>
    </location>
</feature>
<evidence type="ECO:0000313" key="8">
    <source>
        <dbReference type="Proteomes" id="UP000237144"/>
    </source>
</evidence>
<dbReference type="Proteomes" id="UP000237144">
    <property type="component" value="Unassembled WGS sequence"/>
</dbReference>
<dbReference type="GO" id="GO:0006303">
    <property type="term" value="P:double-strand break repair via nonhomologous end joining"/>
    <property type="evidence" value="ECO:0007669"/>
    <property type="project" value="UniProtKB-ARBA"/>
</dbReference>
<dbReference type="InterPro" id="IPR038051">
    <property type="entry name" value="XRCC4-like_N_sf"/>
</dbReference>
<keyword evidence="3" id="KW-0234">DNA repair</keyword>
<keyword evidence="4" id="KW-0539">Nucleus</keyword>
<evidence type="ECO:0000256" key="4">
    <source>
        <dbReference type="ARBA" id="ARBA00023242"/>
    </source>
</evidence>
<reference evidence="7 8" key="1">
    <citation type="journal article" date="2018" name="Front. Microbiol.">
        <title>Prospects for Fungal Bioremediation of Acidic Radioactive Waste Sites: Characterization and Genome Sequence of Rhodotorula taiwanensis MD1149.</title>
        <authorList>
            <person name="Tkavc R."/>
            <person name="Matrosova V.Y."/>
            <person name="Grichenko O.E."/>
            <person name="Gostincar C."/>
            <person name="Volpe R.P."/>
            <person name="Klimenkova P."/>
            <person name="Gaidamakova E.K."/>
            <person name="Zhou C.E."/>
            <person name="Stewart B.J."/>
            <person name="Lyman M.G."/>
            <person name="Malfatti S.A."/>
            <person name="Rubinfeld B."/>
            <person name="Courtot M."/>
            <person name="Singh J."/>
            <person name="Dalgard C.L."/>
            <person name="Hamilton T."/>
            <person name="Frey K.G."/>
            <person name="Gunde-Cimerman N."/>
            <person name="Dugan L."/>
            <person name="Daly M.J."/>
        </authorList>
    </citation>
    <scope>NUCLEOTIDE SEQUENCE [LARGE SCALE GENOMIC DNA]</scope>
    <source>
        <strain evidence="7 8">MD1149</strain>
    </source>
</reference>
<feature type="region of interest" description="Disordered" evidence="5">
    <location>
        <begin position="221"/>
        <end position="432"/>
    </location>
</feature>
<sequence>MEWDELNRLFLPVPWTSFPSEDGPLLLKLLYQTDPNQLAIMATDLQNVYFESLNSRQTNRRFEDALAADADTQSQTQSQDVMVGIGDEGEKLLHHSVEKLLSSHLVAITTPSGLVVRFLTTSLETASAAALAAHLVSPLLGVCSGLLSLLREHSDDDSALCRRIEGAIDASGNAERIRDGRSAETFAKVGGPALLGRWIQRSTGARDKDVLPVSLCLPSRPARPFSPMSASASLGQASRTPLRRRSPPPPRQDDHILTPPSAQPLRTTRDHDRSPAKASPSGLARKMLDHDTSARGERIAWDDSQSQPTPFQPARGNETGSTTSPRASDDENGGEHEPSTEDEDVPMLPPRLTARMSEPPGSSPPPTAVKPDLSSQPTPSPEEQAKVQEEKAQWKKASEKVAEEARRRERLKRLPPAGGSAFAAAAKKKRRL</sequence>
<evidence type="ECO:0000259" key="6">
    <source>
        <dbReference type="Pfam" id="PF09302"/>
    </source>
</evidence>